<protein>
    <submittedName>
        <fullName evidence="2">Uncharacterized protein</fullName>
    </submittedName>
</protein>
<organism evidence="2 3">
    <name type="scientific">Cloeon dipterum</name>
    <dbReference type="NCBI Taxonomy" id="197152"/>
    <lineage>
        <taxon>Eukaryota</taxon>
        <taxon>Metazoa</taxon>
        <taxon>Ecdysozoa</taxon>
        <taxon>Arthropoda</taxon>
        <taxon>Hexapoda</taxon>
        <taxon>Insecta</taxon>
        <taxon>Pterygota</taxon>
        <taxon>Palaeoptera</taxon>
        <taxon>Ephemeroptera</taxon>
        <taxon>Pisciforma</taxon>
        <taxon>Baetidae</taxon>
        <taxon>Cloeon</taxon>
    </lineage>
</organism>
<keyword evidence="3" id="KW-1185">Reference proteome</keyword>
<sequence length="47" mass="5455">MSDRPEVAPTDDSRYQLLLLFIKIVLWMFILFIIFAVSVVIISKLAK</sequence>
<evidence type="ECO:0000313" key="3">
    <source>
        <dbReference type="Proteomes" id="UP000494165"/>
    </source>
</evidence>
<evidence type="ECO:0000256" key="1">
    <source>
        <dbReference type="SAM" id="Phobius"/>
    </source>
</evidence>
<keyword evidence="1" id="KW-0812">Transmembrane</keyword>
<keyword evidence="1" id="KW-1133">Transmembrane helix</keyword>
<dbReference type="Proteomes" id="UP000494165">
    <property type="component" value="Unassembled WGS sequence"/>
</dbReference>
<name>A0A8S1DHD6_9INSE</name>
<feature type="transmembrane region" description="Helical" evidence="1">
    <location>
        <begin position="20"/>
        <end position="42"/>
    </location>
</feature>
<gene>
    <name evidence="2" type="ORF">CLODIP_2_CD06329</name>
</gene>
<comment type="caution">
    <text evidence="2">The sequence shown here is derived from an EMBL/GenBank/DDBJ whole genome shotgun (WGS) entry which is preliminary data.</text>
</comment>
<accession>A0A8S1DHD6</accession>
<dbReference type="AlphaFoldDB" id="A0A8S1DHD6"/>
<evidence type="ECO:0000313" key="2">
    <source>
        <dbReference type="EMBL" id="CAB3383062.1"/>
    </source>
</evidence>
<reference evidence="2 3" key="1">
    <citation type="submission" date="2020-04" db="EMBL/GenBank/DDBJ databases">
        <authorList>
            <person name="Alioto T."/>
            <person name="Alioto T."/>
            <person name="Gomez Garrido J."/>
        </authorList>
    </citation>
    <scope>NUCLEOTIDE SEQUENCE [LARGE SCALE GENOMIC DNA]</scope>
</reference>
<proteinExistence type="predicted"/>
<dbReference type="EMBL" id="CADEPI010000294">
    <property type="protein sequence ID" value="CAB3383062.1"/>
    <property type="molecule type" value="Genomic_DNA"/>
</dbReference>
<keyword evidence="1" id="KW-0472">Membrane</keyword>